<proteinExistence type="predicted"/>
<keyword evidence="2" id="KW-1185">Reference proteome</keyword>
<reference evidence="1 2" key="1">
    <citation type="submission" date="2019-07" db="EMBL/GenBank/DDBJ databases">
        <authorList>
            <person name="Jastrzebski P J."/>
            <person name="Paukszto L."/>
            <person name="Jastrzebski P J."/>
        </authorList>
    </citation>
    <scope>NUCLEOTIDE SEQUENCE [LARGE SCALE GENOMIC DNA]</scope>
    <source>
        <strain evidence="1 2">WMS-il1</strain>
    </source>
</reference>
<organism evidence="1 2">
    <name type="scientific">Hymenolepis diminuta</name>
    <name type="common">Rat tapeworm</name>
    <dbReference type="NCBI Taxonomy" id="6216"/>
    <lineage>
        <taxon>Eukaryota</taxon>
        <taxon>Metazoa</taxon>
        <taxon>Spiralia</taxon>
        <taxon>Lophotrochozoa</taxon>
        <taxon>Platyhelminthes</taxon>
        <taxon>Cestoda</taxon>
        <taxon>Eucestoda</taxon>
        <taxon>Cyclophyllidea</taxon>
        <taxon>Hymenolepididae</taxon>
        <taxon>Hymenolepis</taxon>
    </lineage>
</organism>
<sequence>MLFNYPTTSHIGVQIWVCNLENPRFWHKALTSKLRTYPTEIYLDTYNLPPSWNFETSEIRGSHWSDRYFGRFRRPKKF</sequence>
<dbReference type="Proteomes" id="UP000321570">
    <property type="component" value="Unassembled WGS sequence"/>
</dbReference>
<evidence type="ECO:0000313" key="2">
    <source>
        <dbReference type="Proteomes" id="UP000321570"/>
    </source>
</evidence>
<gene>
    <name evidence="1" type="ORF">WMSIL1_LOCUS8693</name>
</gene>
<dbReference type="EMBL" id="CABIJS010000333">
    <property type="protein sequence ID" value="VUZ49332.1"/>
    <property type="molecule type" value="Genomic_DNA"/>
</dbReference>
<name>A0A564YPW7_HYMDI</name>
<protein>
    <submittedName>
        <fullName evidence="1">Uncharacterized protein</fullName>
    </submittedName>
</protein>
<dbReference type="AlphaFoldDB" id="A0A564YPW7"/>
<evidence type="ECO:0000313" key="1">
    <source>
        <dbReference type="EMBL" id="VUZ49332.1"/>
    </source>
</evidence>
<accession>A0A564YPW7</accession>